<evidence type="ECO:0000256" key="1">
    <source>
        <dbReference type="ARBA" id="ARBA00006484"/>
    </source>
</evidence>
<dbReference type="Gene3D" id="3.40.50.720">
    <property type="entry name" value="NAD(P)-binding Rossmann-like Domain"/>
    <property type="match status" value="1"/>
</dbReference>
<dbReference type="Proteomes" id="UP000045706">
    <property type="component" value="Unassembled WGS sequence"/>
</dbReference>
<dbReference type="EMBL" id="JAEMWZ010000020">
    <property type="protein sequence ID" value="KAG7142248.1"/>
    <property type="molecule type" value="Genomic_DNA"/>
</dbReference>
<dbReference type="InterPro" id="IPR036291">
    <property type="entry name" value="NAD(P)-bd_dom_sf"/>
</dbReference>
<dbReference type="EMBL" id="CVQI01024446">
    <property type="protein sequence ID" value="CRK32153.1"/>
    <property type="molecule type" value="Genomic_DNA"/>
</dbReference>
<sequence>MPSEQRPLDITCALITGGAGGIGKALATFFLSQGKKVIIAGRTESKLKAACDEIGATAYYTLDTGDTSSIPSIAKRLISDYPELDCIVNNAGVQRPLKIASSASAPADFLAKADQEIDINIRGPMHLTLALLSHLQSKPAAAIINVSSVLGFIPFSAINPVYNGTKAWLHFWSMNLRTQLRQAGSSVRVVEIAPPMVETDLHREREDPDDNKKENNPGAMSIAEFMEEVAAKLESGDDMIAPGMAEDIVGKWHADFLPKYQEMTGEGN</sequence>
<evidence type="ECO:0000256" key="2">
    <source>
        <dbReference type="ARBA" id="ARBA00023002"/>
    </source>
</evidence>
<feature type="non-terminal residue" evidence="4">
    <location>
        <position position="268"/>
    </location>
</feature>
<dbReference type="PANTHER" id="PTHR44196">
    <property type="entry name" value="DEHYDROGENASE/REDUCTASE SDR FAMILY MEMBER 7B"/>
    <property type="match status" value="1"/>
</dbReference>
<dbReference type="SUPFAM" id="SSF51735">
    <property type="entry name" value="NAD(P)-binding Rossmann-fold domains"/>
    <property type="match status" value="1"/>
</dbReference>
<evidence type="ECO:0000313" key="4">
    <source>
        <dbReference type="EMBL" id="CRK16635.1"/>
    </source>
</evidence>
<dbReference type="PANTHER" id="PTHR44196:SF1">
    <property type="entry name" value="DEHYDROGENASE_REDUCTASE SDR FAMILY MEMBER 7B"/>
    <property type="match status" value="1"/>
</dbReference>
<keyword evidence="2" id="KW-0560">Oxidoreductase</keyword>
<proteinExistence type="inferred from homology"/>
<reference evidence="7 8" key="1">
    <citation type="submission" date="2015-05" db="EMBL/GenBank/DDBJ databases">
        <authorList>
            <person name="Fogelqvist Johan"/>
        </authorList>
    </citation>
    <scope>NUCLEOTIDE SEQUENCE [LARGE SCALE GENOMIC DNA]</scope>
    <source>
        <strain evidence="4">VL1</strain>
        <strain evidence="5">VL2</strain>
    </source>
</reference>
<evidence type="ECO:0000313" key="6">
    <source>
        <dbReference type="EMBL" id="KAG7142248.1"/>
    </source>
</evidence>
<dbReference type="Pfam" id="PF00106">
    <property type="entry name" value="adh_short"/>
    <property type="match status" value="1"/>
</dbReference>
<dbReference type="AlphaFoldDB" id="A0A0G4L4C5"/>
<comment type="similarity">
    <text evidence="1">Belongs to the short-chain dehydrogenases/reductases (SDR) family.</text>
</comment>
<dbReference type="Proteomes" id="UP000044602">
    <property type="component" value="Unassembled WGS sequence"/>
</dbReference>
<keyword evidence="7" id="KW-1185">Reference proteome</keyword>
<evidence type="ECO:0000256" key="3">
    <source>
        <dbReference type="SAM" id="MobiDB-lite"/>
    </source>
</evidence>
<dbReference type="EMBL" id="CVQH01007779">
    <property type="protein sequence ID" value="CRK16635.1"/>
    <property type="molecule type" value="Genomic_DNA"/>
</dbReference>
<gene>
    <name evidence="4" type="ORF">BN1708_002892</name>
    <name evidence="5" type="ORF">BN1723_003827</name>
    <name evidence="6" type="ORF">HYQ45_001320</name>
</gene>
<organism evidence="4 7">
    <name type="scientific">Verticillium longisporum</name>
    <name type="common">Verticillium dahliae var. longisporum</name>
    <dbReference type="NCBI Taxonomy" id="100787"/>
    <lineage>
        <taxon>Eukaryota</taxon>
        <taxon>Fungi</taxon>
        <taxon>Dikarya</taxon>
        <taxon>Ascomycota</taxon>
        <taxon>Pezizomycotina</taxon>
        <taxon>Sordariomycetes</taxon>
        <taxon>Hypocreomycetidae</taxon>
        <taxon>Glomerellales</taxon>
        <taxon>Plectosphaerellaceae</taxon>
        <taxon>Verticillium</taxon>
    </lineage>
</organism>
<dbReference type="STRING" id="100787.A0A0G4L4C5"/>
<dbReference type="Proteomes" id="UP000689129">
    <property type="component" value="Unassembled WGS sequence"/>
</dbReference>
<evidence type="ECO:0000313" key="7">
    <source>
        <dbReference type="Proteomes" id="UP000044602"/>
    </source>
</evidence>
<name>A0A0G4L4C5_VERLO</name>
<feature type="region of interest" description="Disordered" evidence="3">
    <location>
        <begin position="198"/>
        <end position="217"/>
    </location>
</feature>
<protein>
    <submittedName>
        <fullName evidence="6">Putative oxidoreductase DltE like protein</fullName>
    </submittedName>
</protein>
<dbReference type="InterPro" id="IPR002347">
    <property type="entry name" value="SDR_fam"/>
</dbReference>
<evidence type="ECO:0000313" key="5">
    <source>
        <dbReference type="EMBL" id="CRK32153.1"/>
    </source>
</evidence>
<reference evidence="6" key="2">
    <citation type="journal article" date="2021" name="Mol. Plant Pathol.">
        <title>A 20-kb lineage-specific genomic region tames virulence in pathogenic amphidiploid Verticillium longisporum.</title>
        <authorList>
            <person name="Harting R."/>
            <person name="Starke J."/>
            <person name="Kusch H."/>
            <person name="Poggeler S."/>
            <person name="Maurus I."/>
            <person name="Schluter R."/>
            <person name="Landesfeind M."/>
            <person name="Bulla I."/>
            <person name="Nowrousian M."/>
            <person name="de Jonge R."/>
            <person name="Stahlhut G."/>
            <person name="Hoff K.J."/>
            <person name="Asshauer K.P."/>
            <person name="Thurmer A."/>
            <person name="Stanke M."/>
            <person name="Daniel R."/>
            <person name="Morgenstern B."/>
            <person name="Thomma B.P.H.J."/>
            <person name="Kronstad J.W."/>
            <person name="Braus-Stromeyer S.A."/>
            <person name="Braus G.H."/>
        </authorList>
    </citation>
    <scope>NUCLEOTIDE SEQUENCE</scope>
    <source>
        <strain evidence="6">Vl32</strain>
    </source>
</reference>
<feature type="compositionally biased region" description="Basic and acidic residues" evidence="3">
    <location>
        <begin position="199"/>
        <end position="215"/>
    </location>
</feature>
<dbReference type="GO" id="GO:0016491">
    <property type="term" value="F:oxidoreductase activity"/>
    <property type="evidence" value="ECO:0007669"/>
    <property type="project" value="UniProtKB-KW"/>
</dbReference>
<dbReference type="GO" id="GO:0016020">
    <property type="term" value="C:membrane"/>
    <property type="evidence" value="ECO:0007669"/>
    <property type="project" value="TreeGrafter"/>
</dbReference>
<dbReference type="OrthoDB" id="37659at2759"/>
<evidence type="ECO:0000313" key="8">
    <source>
        <dbReference type="Proteomes" id="UP000045706"/>
    </source>
</evidence>
<accession>A0A0G4L4C5</accession>
<dbReference type="PRINTS" id="PR00081">
    <property type="entry name" value="GDHRDH"/>
</dbReference>
<dbReference type="CDD" id="cd05370">
    <property type="entry name" value="SDR_c2"/>
    <property type="match status" value="1"/>
</dbReference>